<dbReference type="Gene3D" id="1.20.120.350">
    <property type="entry name" value="Voltage-gated potassium channels. Chain C"/>
    <property type="match status" value="1"/>
</dbReference>
<dbReference type="RefSeq" id="WP_317488540.1">
    <property type="nucleotide sequence ID" value="NZ_CP136051.1"/>
</dbReference>
<evidence type="ECO:0000256" key="2">
    <source>
        <dbReference type="ARBA" id="ARBA00022448"/>
    </source>
</evidence>
<evidence type="ECO:0000256" key="13">
    <source>
        <dbReference type="SAM" id="Phobius"/>
    </source>
</evidence>
<evidence type="ECO:0000256" key="12">
    <source>
        <dbReference type="SAM" id="Coils"/>
    </source>
</evidence>
<keyword evidence="8 13" id="KW-1133">Transmembrane helix</keyword>
<keyword evidence="4 13" id="KW-0812">Transmembrane</keyword>
<keyword evidence="3" id="KW-0633">Potassium transport</keyword>
<feature type="coiled-coil region" evidence="12">
    <location>
        <begin position="224"/>
        <end position="251"/>
    </location>
</feature>
<keyword evidence="12" id="KW-0175">Coiled coil</keyword>
<dbReference type="Gene3D" id="1.10.287.70">
    <property type="match status" value="1"/>
</dbReference>
<evidence type="ECO:0000313" key="15">
    <source>
        <dbReference type="EMBL" id="WOK05785.1"/>
    </source>
</evidence>
<proteinExistence type="predicted"/>
<organism evidence="15 16">
    <name type="scientific">Imperialibacter roseus</name>
    <dbReference type="NCBI Taxonomy" id="1324217"/>
    <lineage>
        <taxon>Bacteria</taxon>
        <taxon>Pseudomonadati</taxon>
        <taxon>Bacteroidota</taxon>
        <taxon>Cytophagia</taxon>
        <taxon>Cytophagales</taxon>
        <taxon>Flammeovirgaceae</taxon>
        <taxon>Imperialibacter</taxon>
    </lineage>
</organism>
<evidence type="ECO:0000256" key="11">
    <source>
        <dbReference type="ARBA" id="ARBA00023303"/>
    </source>
</evidence>
<feature type="domain" description="Ion transport" evidence="14">
    <location>
        <begin position="30"/>
        <end position="216"/>
    </location>
</feature>
<evidence type="ECO:0000256" key="6">
    <source>
        <dbReference type="ARBA" id="ARBA00022882"/>
    </source>
</evidence>
<dbReference type="SUPFAM" id="SSF81324">
    <property type="entry name" value="Voltage-gated potassium channels"/>
    <property type="match status" value="1"/>
</dbReference>
<keyword evidence="6" id="KW-0851">Voltage-gated channel</keyword>
<evidence type="ECO:0000256" key="5">
    <source>
        <dbReference type="ARBA" id="ARBA00022826"/>
    </source>
</evidence>
<keyword evidence="16" id="KW-1185">Reference proteome</keyword>
<feature type="transmembrane region" description="Helical" evidence="13">
    <location>
        <begin position="48"/>
        <end position="69"/>
    </location>
</feature>
<feature type="transmembrane region" description="Helical" evidence="13">
    <location>
        <begin position="190"/>
        <end position="215"/>
    </location>
</feature>
<keyword evidence="9" id="KW-0406">Ion transport</keyword>
<dbReference type="PANTHER" id="PTHR11537:SF254">
    <property type="entry name" value="POTASSIUM VOLTAGE-GATED CHANNEL PROTEIN SHAB"/>
    <property type="match status" value="1"/>
</dbReference>
<evidence type="ECO:0000313" key="16">
    <source>
        <dbReference type="Proteomes" id="UP001302349"/>
    </source>
</evidence>
<evidence type="ECO:0000256" key="4">
    <source>
        <dbReference type="ARBA" id="ARBA00022692"/>
    </source>
</evidence>
<dbReference type="PANTHER" id="PTHR11537">
    <property type="entry name" value="VOLTAGE-GATED POTASSIUM CHANNEL"/>
    <property type="match status" value="1"/>
</dbReference>
<keyword evidence="7" id="KW-0630">Potassium</keyword>
<evidence type="ECO:0000256" key="9">
    <source>
        <dbReference type="ARBA" id="ARBA00023065"/>
    </source>
</evidence>
<feature type="transmembrane region" description="Helical" evidence="13">
    <location>
        <begin position="132"/>
        <end position="150"/>
    </location>
</feature>
<comment type="subcellular location">
    <subcellularLocation>
        <location evidence="1">Membrane</location>
        <topology evidence="1">Multi-pass membrane protein</topology>
    </subcellularLocation>
</comment>
<dbReference type="Proteomes" id="UP001302349">
    <property type="component" value="Chromosome"/>
</dbReference>
<dbReference type="InterPro" id="IPR028325">
    <property type="entry name" value="VG_K_chnl"/>
</dbReference>
<dbReference type="InterPro" id="IPR027359">
    <property type="entry name" value="Volt_channel_dom_sf"/>
</dbReference>
<sequence>MESVAEDNLEQPPKATKFEKVLLWLSLYVVVELYVSSVTEYTPLVDDITYYVDFGICMIFLYDFFNGLWKAENKWRFVANNWVDFVASIPTVGFLRAARIFKIFKLLRVLRSAKYVFQFFNRKTSFSTFRNVVILNVVVVLLFTISFYHAERDSNPHISTFTDSLWWTTITTMTVGFLQDIPPVTPEGKVLSVVLIFAGMIIGATMIATITDYFIEDEDIQVNVNRVHDKLMQVEKKLDALTEKLEELSKSQRNGN</sequence>
<keyword evidence="10 13" id="KW-0472">Membrane</keyword>
<dbReference type="InterPro" id="IPR005821">
    <property type="entry name" value="Ion_trans_dom"/>
</dbReference>
<reference evidence="15 16" key="1">
    <citation type="journal article" date="2023" name="Microbiol. Resour. Announc.">
        <title>Complete Genome Sequence of Imperialibacter roseus strain P4T.</title>
        <authorList>
            <person name="Tizabi D.R."/>
            <person name="Bachvaroff T."/>
            <person name="Hill R.T."/>
        </authorList>
    </citation>
    <scope>NUCLEOTIDE SEQUENCE [LARGE SCALE GENOMIC DNA]</scope>
    <source>
        <strain evidence="15 16">P4T</strain>
    </source>
</reference>
<evidence type="ECO:0000256" key="10">
    <source>
        <dbReference type="ARBA" id="ARBA00023136"/>
    </source>
</evidence>
<feature type="transmembrane region" description="Helical" evidence="13">
    <location>
        <begin position="21"/>
        <end position="42"/>
    </location>
</feature>
<accession>A0ABZ0IP68</accession>
<dbReference type="Pfam" id="PF00520">
    <property type="entry name" value="Ion_trans"/>
    <property type="match status" value="1"/>
</dbReference>
<dbReference type="EMBL" id="CP136051">
    <property type="protein sequence ID" value="WOK05785.1"/>
    <property type="molecule type" value="Genomic_DNA"/>
</dbReference>
<keyword evidence="5" id="KW-0631">Potassium channel</keyword>
<gene>
    <name evidence="15" type="ORF">RT717_22175</name>
</gene>
<name>A0ABZ0IP68_9BACT</name>
<evidence type="ECO:0000256" key="1">
    <source>
        <dbReference type="ARBA" id="ARBA00004141"/>
    </source>
</evidence>
<keyword evidence="2" id="KW-0813">Transport</keyword>
<keyword evidence="11" id="KW-0407">Ion channel</keyword>
<dbReference type="PRINTS" id="PR00169">
    <property type="entry name" value="KCHANNEL"/>
</dbReference>
<evidence type="ECO:0000259" key="14">
    <source>
        <dbReference type="Pfam" id="PF00520"/>
    </source>
</evidence>
<evidence type="ECO:0000256" key="8">
    <source>
        <dbReference type="ARBA" id="ARBA00022989"/>
    </source>
</evidence>
<evidence type="ECO:0000256" key="3">
    <source>
        <dbReference type="ARBA" id="ARBA00022538"/>
    </source>
</evidence>
<protein>
    <submittedName>
        <fullName evidence="15">Ion transporter</fullName>
    </submittedName>
</protein>
<evidence type="ECO:0000256" key="7">
    <source>
        <dbReference type="ARBA" id="ARBA00022958"/>
    </source>
</evidence>